<feature type="compositionally biased region" description="Low complexity" evidence="1">
    <location>
        <begin position="54"/>
        <end position="90"/>
    </location>
</feature>
<comment type="caution">
    <text evidence="2">The sequence shown here is derived from an EMBL/GenBank/DDBJ whole genome shotgun (WGS) entry which is preliminary data.</text>
</comment>
<feature type="region of interest" description="Disordered" evidence="1">
    <location>
        <begin position="1"/>
        <end position="25"/>
    </location>
</feature>
<gene>
    <name evidence="2" type="ORF">GCM10019016_119010</name>
</gene>
<dbReference type="RefSeq" id="WP_425588136.1">
    <property type="nucleotide sequence ID" value="NZ_BAAAXF010000082.1"/>
</dbReference>
<feature type="region of interest" description="Disordered" evidence="1">
    <location>
        <begin position="38"/>
        <end position="171"/>
    </location>
</feature>
<evidence type="ECO:0000313" key="2">
    <source>
        <dbReference type="EMBL" id="GAA3504788.1"/>
    </source>
</evidence>
<reference evidence="3" key="1">
    <citation type="journal article" date="2019" name="Int. J. Syst. Evol. Microbiol.">
        <title>The Global Catalogue of Microorganisms (GCM) 10K type strain sequencing project: providing services to taxonomists for standard genome sequencing and annotation.</title>
        <authorList>
            <consortium name="The Broad Institute Genomics Platform"/>
            <consortium name="The Broad Institute Genome Sequencing Center for Infectious Disease"/>
            <person name="Wu L."/>
            <person name="Ma J."/>
        </authorList>
    </citation>
    <scope>NUCLEOTIDE SEQUENCE [LARGE SCALE GENOMIC DNA]</scope>
    <source>
        <strain evidence="3">JCM 4816</strain>
    </source>
</reference>
<feature type="compositionally biased region" description="Low complexity" evidence="1">
    <location>
        <begin position="109"/>
        <end position="123"/>
    </location>
</feature>
<proteinExistence type="predicted"/>
<organism evidence="2 3">
    <name type="scientific">Streptomyces prasinosporus</name>
    <dbReference type="NCBI Taxonomy" id="68256"/>
    <lineage>
        <taxon>Bacteria</taxon>
        <taxon>Bacillati</taxon>
        <taxon>Actinomycetota</taxon>
        <taxon>Actinomycetes</taxon>
        <taxon>Kitasatosporales</taxon>
        <taxon>Streptomycetaceae</taxon>
        <taxon>Streptomyces</taxon>
        <taxon>Streptomyces albogriseolus group</taxon>
    </lineage>
</organism>
<protein>
    <submittedName>
        <fullName evidence="2">Uncharacterized protein</fullName>
    </submittedName>
</protein>
<name>A0ABP6UDI0_9ACTN</name>
<sequence>MIEATASAGAAGRPSGAPARRTATAGVRAAAGVLRPVHGAAGGRVSPGAGPGLARGTAATVAGTGRPARPVDRPAPSSAAPAAPAAPADAGTGGRLNPAHGDTRSVQEPVAPGAVTAAPGSTPYATAGHGALRGVTDGDARAAVRRPGTPGEEAARPSAGEGAARCGDAGRDLLDAVTKSPERMGVDAE</sequence>
<evidence type="ECO:0000256" key="1">
    <source>
        <dbReference type="SAM" id="MobiDB-lite"/>
    </source>
</evidence>
<dbReference type="EMBL" id="BAAAXF010000082">
    <property type="protein sequence ID" value="GAA3504788.1"/>
    <property type="molecule type" value="Genomic_DNA"/>
</dbReference>
<keyword evidence="3" id="KW-1185">Reference proteome</keyword>
<evidence type="ECO:0000313" key="3">
    <source>
        <dbReference type="Proteomes" id="UP001501455"/>
    </source>
</evidence>
<accession>A0ABP6UDI0</accession>
<dbReference type="Proteomes" id="UP001501455">
    <property type="component" value="Unassembled WGS sequence"/>
</dbReference>